<comment type="caution">
    <text evidence="10">The sequence shown here is derived from an EMBL/GenBank/DDBJ whole genome shotgun (WGS) entry which is preliminary data.</text>
</comment>
<organism evidence="10 11">
    <name type="scientific">Filobasidium floriforme</name>
    <dbReference type="NCBI Taxonomy" id="5210"/>
    <lineage>
        <taxon>Eukaryota</taxon>
        <taxon>Fungi</taxon>
        <taxon>Dikarya</taxon>
        <taxon>Basidiomycota</taxon>
        <taxon>Agaricomycotina</taxon>
        <taxon>Tremellomycetes</taxon>
        <taxon>Filobasidiales</taxon>
        <taxon>Filobasidiaceae</taxon>
        <taxon>Filobasidium</taxon>
    </lineage>
</organism>
<keyword evidence="5" id="KW-0862">Zinc</keyword>
<evidence type="ECO:0000256" key="2">
    <source>
        <dbReference type="ARBA" id="ARBA00022723"/>
    </source>
</evidence>
<name>A0A8K0JS44_9TREE</name>
<dbReference type="PROSITE" id="PS00028">
    <property type="entry name" value="ZINC_FINGER_C2H2_1"/>
    <property type="match status" value="2"/>
</dbReference>
<evidence type="ECO:0000313" key="10">
    <source>
        <dbReference type="EMBL" id="KAG7580057.1"/>
    </source>
</evidence>
<comment type="subcellular location">
    <subcellularLocation>
        <location evidence="1">Nucleus</location>
    </subcellularLocation>
</comment>
<keyword evidence="3" id="KW-0677">Repeat</keyword>
<dbReference type="InterPro" id="IPR051059">
    <property type="entry name" value="VerF-like"/>
</dbReference>
<dbReference type="SMART" id="SM00355">
    <property type="entry name" value="ZnF_C2H2"/>
    <property type="match status" value="2"/>
</dbReference>
<dbReference type="SUPFAM" id="SSF57667">
    <property type="entry name" value="beta-beta-alpha zinc fingers"/>
    <property type="match status" value="1"/>
</dbReference>
<dbReference type="EMBL" id="JABELV010000001">
    <property type="protein sequence ID" value="KAG7580057.1"/>
    <property type="molecule type" value="Genomic_DNA"/>
</dbReference>
<dbReference type="GO" id="GO:0008270">
    <property type="term" value="F:zinc ion binding"/>
    <property type="evidence" value="ECO:0007669"/>
    <property type="project" value="UniProtKB-KW"/>
</dbReference>
<dbReference type="GO" id="GO:0000978">
    <property type="term" value="F:RNA polymerase II cis-regulatory region sequence-specific DNA binding"/>
    <property type="evidence" value="ECO:0007669"/>
    <property type="project" value="InterPro"/>
</dbReference>
<dbReference type="GO" id="GO:0000785">
    <property type="term" value="C:chromatin"/>
    <property type="evidence" value="ECO:0007669"/>
    <property type="project" value="TreeGrafter"/>
</dbReference>
<feature type="domain" description="C2H2-type" evidence="9">
    <location>
        <begin position="49"/>
        <end position="76"/>
    </location>
</feature>
<dbReference type="GO" id="GO:0000981">
    <property type="term" value="F:DNA-binding transcription factor activity, RNA polymerase II-specific"/>
    <property type="evidence" value="ECO:0007669"/>
    <property type="project" value="InterPro"/>
</dbReference>
<feature type="region of interest" description="Disordered" evidence="8">
    <location>
        <begin position="560"/>
        <end position="582"/>
    </location>
</feature>
<dbReference type="PANTHER" id="PTHR40626:SF14">
    <property type="entry name" value="C2H2 TYPE ZINC FINGER DOMAIN PROTEIN (AFU_ORTHOLOGUE AFUA_1G02360)"/>
    <property type="match status" value="1"/>
</dbReference>
<dbReference type="Proteomes" id="UP000812966">
    <property type="component" value="Unassembled WGS sequence"/>
</dbReference>
<dbReference type="AlphaFoldDB" id="A0A8K0JS44"/>
<feature type="region of interest" description="Disordered" evidence="8">
    <location>
        <begin position="1"/>
        <end position="37"/>
    </location>
</feature>
<dbReference type="PROSITE" id="PS50157">
    <property type="entry name" value="ZINC_FINGER_C2H2_2"/>
    <property type="match status" value="2"/>
</dbReference>
<evidence type="ECO:0000256" key="4">
    <source>
        <dbReference type="ARBA" id="ARBA00022771"/>
    </source>
</evidence>
<evidence type="ECO:0000256" key="3">
    <source>
        <dbReference type="ARBA" id="ARBA00022737"/>
    </source>
</evidence>
<feature type="compositionally biased region" description="Polar residues" evidence="8">
    <location>
        <begin position="198"/>
        <end position="221"/>
    </location>
</feature>
<gene>
    <name evidence="10" type="ORF">FFLO_00028</name>
</gene>
<evidence type="ECO:0000256" key="7">
    <source>
        <dbReference type="PROSITE-ProRule" id="PRU00042"/>
    </source>
</evidence>
<protein>
    <recommendedName>
        <fullName evidence="9">C2H2-type domain-containing protein</fullName>
    </recommendedName>
</protein>
<feature type="compositionally biased region" description="Low complexity" evidence="8">
    <location>
        <begin position="151"/>
        <end position="162"/>
    </location>
</feature>
<keyword evidence="4 7" id="KW-0863">Zinc-finger</keyword>
<dbReference type="FunFam" id="3.30.160.60:FF:002343">
    <property type="entry name" value="Zinc finger protein 33A"/>
    <property type="match status" value="1"/>
</dbReference>
<evidence type="ECO:0000256" key="5">
    <source>
        <dbReference type="ARBA" id="ARBA00022833"/>
    </source>
</evidence>
<accession>A0A8K0JS44</accession>
<keyword evidence="6" id="KW-0539">Nucleus</keyword>
<keyword evidence="11" id="KW-1185">Reference proteome</keyword>
<feature type="domain" description="C2H2-type" evidence="9">
    <location>
        <begin position="77"/>
        <end position="99"/>
    </location>
</feature>
<keyword evidence="2" id="KW-0479">Metal-binding</keyword>
<evidence type="ECO:0000256" key="1">
    <source>
        <dbReference type="ARBA" id="ARBA00004123"/>
    </source>
</evidence>
<evidence type="ECO:0000313" key="11">
    <source>
        <dbReference type="Proteomes" id="UP000812966"/>
    </source>
</evidence>
<dbReference type="InterPro" id="IPR036236">
    <property type="entry name" value="Znf_C2H2_sf"/>
</dbReference>
<feature type="region of interest" description="Disordered" evidence="8">
    <location>
        <begin position="100"/>
        <end position="222"/>
    </location>
</feature>
<evidence type="ECO:0000256" key="8">
    <source>
        <dbReference type="SAM" id="MobiDB-lite"/>
    </source>
</evidence>
<evidence type="ECO:0000259" key="9">
    <source>
        <dbReference type="PROSITE" id="PS50157"/>
    </source>
</evidence>
<dbReference type="Pfam" id="PF00096">
    <property type="entry name" value="zf-C2H2"/>
    <property type="match status" value="1"/>
</dbReference>
<proteinExistence type="predicted"/>
<feature type="region of interest" description="Disordered" evidence="8">
    <location>
        <begin position="255"/>
        <end position="278"/>
    </location>
</feature>
<evidence type="ECO:0000256" key="6">
    <source>
        <dbReference type="ARBA" id="ARBA00023242"/>
    </source>
</evidence>
<reference evidence="10" key="1">
    <citation type="submission" date="2020-04" db="EMBL/GenBank/DDBJ databases">
        <title>Analysis of mating type loci in Filobasidium floriforme.</title>
        <authorList>
            <person name="Nowrousian M."/>
        </authorList>
    </citation>
    <scope>NUCLEOTIDE SEQUENCE</scope>
    <source>
        <strain evidence="10">CBS 6242</strain>
    </source>
</reference>
<dbReference type="InterPro" id="IPR013087">
    <property type="entry name" value="Znf_C2H2_type"/>
</dbReference>
<dbReference type="GO" id="GO:0005634">
    <property type="term" value="C:nucleus"/>
    <property type="evidence" value="ECO:0007669"/>
    <property type="project" value="UniProtKB-SubCell"/>
</dbReference>
<dbReference type="Gene3D" id="3.30.160.60">
    <property type="entry name" value="Classic Zinc Finger"/>
    <property type="match status" value="2"/>
</dbReference>
<feature type="compositionally biased region" description="Basic and acidic residues" evidence="8">
    <location>
        <begin position="131"/>
        <end position="143"/>
    </location>
</feature>
<dbReference type="PANTHER" id="PTHR40626">
    <property type="entry name" value="MIP31509P"/>
    <property type="match status" value="1"/>
</dbReference>
<sequence>METDSPTGYGRTRSDDDVGSFAQDKVGDGSPEQTGKLPKAVINAGVYKHKCSFCDSTFQKTEHLRRHERSHTKERPYECPECGKKFTRADSLVRHGRLHELNGGGVSIDDVERQRASGSGEASRGFARPSEGSRQEGEVDRKGSLMMPQESRAWSSSSRSIRLPGDDAQVEPPSKRRKPNDEPSTSHTRQGLGRKNSETSNMGARMPGSSSSASFHSQEPSQLLEANPTALLRASAAMDGMPMYSTPGAFDSPNSNFSHAYGPNGTIDRLSNPDPTNRHLGAPTSALMFARNLDPHLSGHLLDHIRNPQDNYATSYRTPQSDGDCNSTPTSLMDHLGQFADRANSMGESQGPTLGLHVETPYPGGPPFNADSVMEPLAMNPQENILGIPTSRDGAAGLDIDSSFNFESNAYGLPMGFGIEETSDLDLLQFLASDTSIAFAHTLIPEYTTYTRHNSPGPSNLTVRRTSPLSPMRFPADPLIDPSITSFSSVGGNDPMQTDYPQHVSLSPKMAALWKNLMTTGVAESQDQLRIPTDTVRGISRSATPPATRTAQLDGLQANARDEGGQGASVTSESHIAGERGRPQDAITEAKHLISDLSFHLSASTSPLSSAFLDKGLKLFFTRFLPTFQVIHQPTWSLKSASASLSINLIALGTLYMTEDGDRAKGEALWRLVYKGCCISWERLIELRAGPGDPTRGTTLCQTILLGQIYAALAERNSMRASPYTFQGFGLRIARLAGIFRIPKAAADDFLPNDGDCSQIELENAFRSWASYESQLRAVLGLYIVEGQFVQLYRVPPTSSHLSNPFVSACDDQLFCAPNARAWKAILLKRQRDQDRRRENTFSAIYRHLFNEQYPNARFELGLDLPSISKNVLLTGLHTVIAQLRESKAQGLLDDHRSPINLHLGFKRLYGVLLSNPQSASMEASSLRMGWHSAYIELLLVEALSPQDLLTAANIPLGMPDICPVADEKMRYTRTALGRRILVHANAIRLTAMNIPFSTMRFPSVFVSAYIYRAGLAMLAYVLGKANEAFNENAEAFELSTQMDFDSMDINNHPAMSSMAHNAYEYTSDSAAKRFITEGGPVTLNHNPLQLDDIACFVSWLRPFGEVFGVANTMADDLESRIQDAA</sequence>